<evidence type="ECO:0008006" key="6">
    <source>
        <dbReference type="Google" id="ProtNLM"/>
    </source>
</evidence>
<dbReference type="Proteomes" id="UP000028042">
    <property type="component" value="Unassembled WGS sequence"/>
</dbReference>
<dbReference type="AlphaFoldDB" id="A0A0H3IZ19"/>
<dbReference type="PATRIC" id="fig|1262449.3.peg.64"/>
<name>A0A0H3IZ19_CLOPA</name>
<feature type="compositionally biased region" description="Basic and acidic residues" evidence="1">
    <location>
        <begin position="217"/>
        <end position="228"/>
    </location>
</feature>
<evidence type="ECO:0000313" key="2">
    <source>
        <dbReference type="EMBL" id="AJA50262.1"/>
    </source>
</evidence>
<protein>
    <recommendedName>
        <fullName evidence="6">Transmembrane protein</fullName>
    </recommendedName>
</protein>
<reference evidence="3 4" key="3">
    <citation type="journal article" name="Genome Announc.">
        <title>Improved Draft Genome Sequence of Clostridium pasteurianum Strain ATCC 6013 (DSM 525) Using a Hybrid Next-Generation Sequencing Approach.</title>
        <authorList>
            <person name="Pyne M.E."/>
            <person name="Utturkar S."/>
            <person name="Brown S.D."/>
            <person name="Moo-Young M."/>
            <person name="Chung D.A."/>
            <person name="Chou C.P."/>
        </authorList>
    </citation>
    <scope>NUCLEOTIDE SEQUENCE [LARGE SCALE GENOMIC DNA]</scope>
    <source>
        <strain evidence="3 4">ATCC 6013</strain>
    </source>
</reference>
<reference evidence="3" key="2">
    <citation type="submission" date="2015-10" db="EMBL/GenBank/DDBJ databases">
        <title>Improved Draft Genome Sequence of Clostridium pasteurianum Strain ATCC 6013 (DSM 525) Using a Hybrid Next-Generation Sequencing Approach.</title>
        <authorList>
            <person name="Pyne M.E."/>
            <person name="Utturkar S.M."/>
            <person name="Brown S.D."/>
            <person name="Moo-Young M."/>
            <person name="Chung D.A."/>
            <person name="Chou P.C."/>
        </authorList>
    </citation>
    <scope>NUCLEOTIDE SEQUENCE</scope>
    <source>
        <strain evidence="3">ATCC 6013</strain>
    </source>
</reference>
<dbReference type="eggNOG" id="COG3087">
    <property type="taxonomic scope" value="Bacteria"/>
</dbReference>
<organism evidence="2 5">
    <name type="scientific">Clostridium pasteurianum DSM 525 = ATCC 6013</name>
    <dbReference type="NCBI Taxonomy" id="1262449"/>
    <lineage>
        <taxon>Bacteria</taxon>
        <taxon>Bacillati</taxon>
        <taxon>Bacillota</taxon>
        <taxon>Clostridia</taxon>
        <taxon>Eubacteriales</taxon>
        <taxon>Clostridiaceae</taxon>
        <taxon>Clostridium</taxon>
    </lineage>
</organism>
<dbReference type="EMBL" id="CP009268">
    <property type="protein sequence ID" value="AJA50262.1"/>
    <property type="molecule type" value="Genomic_DNA"/>
</dbReference>
<dbReference type="EMBL" id="JPGY02000001">
    <property type="protein sequence ID" value="KRU13725.1"/>
    <property type="molecule type" value="Genomic_DNA"/>
</dbReference>
<dbReference type="eggNOG" id="COG4547">
    <property type="taxonomic scope" value="Bacteria"/>
</dbReference>
<evidence type="ECO:0000313" key="3">
    <source>
        <dbReference type="EMBL" id="KRU13725.1"/>
    </source>
</evidence>
<dbReference type="RefSeq" id="WP_003440452.1">
    <property type="nucleotide sequence ID" value="NZ_ANZB01000001.1"/>
</dbReference>
<evidence type="ECO:0000256" key="1">
    <source>
        <dbReference type="SAM" id="MobiDB-lite"/>
    </source>
</evidence>
<keyword evidence="5" id="KW-1185">Reference proteome</keyword>
<feature type="compositionally biased region" description="Basic and acidic residues" evidence="1">
    <location>
        <begin position="183"/>
        <end position="209"/>
    </location>
</feature>
<gene>
    <name evidence="2" type="ORF">CLPA_c01740</name>
    <name evidence="3" type="ORF">CP6013_02973</name>
</gene>
<sequence>MSQKKKYSRYFIILQEDEKGYGLASDKAPTGYAKLEVKNSKCKVSFYVQNLKKEMKPYYILLICDKKDNKKLVKLGELNIDNTGRAEISKEFTPENIASSGISVDKVSGAAVVRSVDTNIVSVLNGFAVTDIPKDWKKYTLIDNVEKRDNEEKQKSEENNTISKENKTFDEYEEKIEKIKASDLKENSSKVQVKEVEKKENDLSRNDNKEYEEDNIEGNKDEEKRLSEEDIEDENVEEDLEDISEEEIEDSRNLKNKLLKHKSNKENKFNKHKKDNKAENKDKVKEKPVVNKENKDKAKESNVINKENKDKAKESNIINKENKDKAKESNVINKENKDKAKGSNIINKEDITDIKDNKKVEDKKYNVKEITSELKSGSNEIKDVKYNYKGSLEENIKSYDKKAEVNGLKDNISKGRDILDNKYVGSPYSSIISKDNNLNNNLNLKDNIDTDNNIKSYNDNFINDDNKGIQYNNEDNLKKEKKQVEPKTKSSKFFHGLTKNLQKWNDDFEDLSRCEWYKIPIRSIEDMYKASSYNRYTILYYPMISYFPYIIRHGHYLFGYKYDNEGRVKYIVYGIPGTKAHYDQPFGGKFGFVSWVQGENNKGKYGNMGYWLLFYDFRKSVIVIPVNK</sequence>
<feature type="compositionally biased region" description="Basic residues" evidence="1">
    <location>
        <begin position="254"/>
        <end position="263"/>
    </location>
</feature>
<proteinExistence type="predicted"/>
<reference evidence="2 5" key="1">
    <citation type="journal article" date="2015" name="Genome Announc.">
        <title>Complete Genome Sequence of the Nitrogen-Fixing and Solvent-Producing Clostridium pasteurianum DSM 525.</title>
        <authorList>
            <person name="Poehlein A."/>
            <person name="Grosse-Honebrink A."/>
            <person name="Zhang Y."/>
            <person name="Minton N.P."/>
            <person name="Daniel R."/>
        </authorList>
    </citation>
    <scope>NUCLEOTIDE SEQUENCE [LARGE SCALE GENOMIC DNA]</scope>
    <source>
        <strain evidence="2">DSM 525</strain>
        <strain evidence="5">DSM 525 / ATCC 6013</strain>
    </source>
</reference>
<dbReference type="KEGG" id="cpat:CLPA_c01740"/>
<dbReference type="Proteomes" id="UP000030905">
    <property type="component" value="Chromosome"/>
</dbReference>
<dbReference type="KEGG" id="cpae:CPAST_c01740"/>
<evidence type="ECO:0000313" key="4">
    <source>
        <dbReference type="Proteomes" id="UP000028042"/>
    </source>
</evidence>
<accession>A0A0H3IZ19</accession>
<feature type="compositionally biased region" description="Acidic residues" evidence="1">
    <location>
        <begin position="229"/>
        <end position="249"/>
    </location>
</feature>
<evidence type="ECO:0000313" key="5">
    <source>
        <dbReference type="Proteomes" id="UP000030905"/>
    </source>
</evidence>
<dbReference type="GeneID" id="93072430"/>
<feature type="region of interest" description="Disordered" evidence="1">
    <location>
        <begin position="183"/>
        <end position="335"/>
    </location>
</feature>
<feature type="compositionally biased region" description="Basic and acidic residues" evidence="1">
    <location>
        <begin position="276"/>
        <end position="335"/>
    </location>
</feature>